<dbReference type="AlphaFoldDB" id="A0A238KCG4"/>
<gene>
    <name evidence="12" type="primary">asnB</name>
    <name evidence="12" type="ORF">RUA8715_01694</name>
</gene>
<evidence type="ECO:0000256" key="4">
    <source>
        <dbReference type="ARBA" id="ARBA00022741"/>
    </source>
</evidence>
<evidence type="ECO:0000313" key="12">
    <source>
        <dbReference type="EMBL" id="SMX40510.1"/>
    </source>
</evidence>
<evidence type="ECO:0000256" key="3">
    <source>
        <dbReference type="ARBA" id="ARBA00012737"/>
    </source>
</evidence>
<dbReference type="SUPFAM" id="SSF56235">
    <property type="entry name" value="N-terminal nucleophile aminohydrolases (Ntn hydrolases)"/>
    <property type="match status" value="1"/>
</dbReference>
<keyword evidence="13" id="KW-1185">Reference proteome</keyword>
<dbReference type="InterPro" id="IPR029055">
    <property type="entry name" value="Ntn_hydrolases_N"/>
</dbReference>
<dbReference type="EMBL" id="FXYG01000002">
    <property type="protein sequence ID" value="SMX40510.1"/>
    <property type="molecule type" value="Genomic_DNA"/>
</dbReference>
<dbReference type="Gene3D" id="3.40.50.620">
    <property type="entry name" value="HUPs"/>
    <property type="match status" value="1"/>
</dbReference>
<keyword evidence="8" id="KW-0028">Amino-acid biosynthesis</keyword>
<comment type="similarity">
    <text evidence="2">Belongs to the asparagine synthetase family.</text>
</comment>
<feature type="site" description="Important for beta-aspartyl-AMP intermediate formation" evidence="10">
    <location>
        <position position="383"/>
    </location>
</feature>
<dbReference type="CDD" id="cd01991">
    <property type="entry name" value="Asn_synthase_B_C"/>
    <property type="match status" value="1"/>
</dbReference>
<feature type="domain" description="Glutamine amidotransferase type-2" evidence="11">
    <location>
        <begin position="2"/>
        <end position="219"/>
    </location>
</feature>
<feature type="binding site" evidence="9">
    <location>
        <begin position="381"/>
        <end position="382"/>
    </location>
    <ligand>
        <name>ATP</name>
        <dbReference type="ChEBI" id="CHEBI:30616"/>
    </ligand>
</feature>
<dbReference type="GO" id="GO:0005829">
    <property type="term" value="C:cytosol"/>
    <property type="evidence" value="ECO:0007669"/>
    <property type="project" value="TreeGrafter"/>
</dbReference>
<protein>
    <recommendedName>
        <fullName evidence="3">asparagine synthase (glutamine-hydrolyzing)</fullName>
        <ecNumber evidence="3">6.3.5.4</ecNumber>
    </recommendedName>
</protein>
<dbReference type="GO" id="GO:0005524">
    <property type="term" value="F:ATP binding"/>
    <property type="evidence" value="ECO:0007669"/>
    <property type="project" value="UniProtKB-KW"/>
</dbReference>
<evidence type="ECO:0000256" key="1">
    <source>
        <dbReference type="ARBA" id="ARBA00005187"/>
    </source>
</evidence>
<name>A0A238KCG4_9RHOB</name>
<reference evidence="13" key="1">
    <citation type="submission" date="2017-05" db="EMBL/GenBank/DDBJ databases">
        <authorList>
            <person name="Rodrigo-Torres L."/>
            <person name="Arahal R. D."/>
            <person name="Lucena T."/>
        </authorList>
    </citation>
    <scope>NUCLEOTIDE SEQUENCE [LARGE SCALE GENOMIC DNA]</scope>
    <source>
        <strain evidence="13">CECT 8715</strain>
    </source>
</reference>
<comment type="pathway">
    <text evidence="1">Amino-acid biosynthesis; L-asparagine biosynthesis; L-asparagine from L-aspartate (L-Gln route): step 1/1.</text>
</comment>
<dbReference type="SUPFAM" id="SSF52402">
    <property type="entry name" value="Adenine nucleotide alpha hydrolases-like"/>
    <property type="match status" value="1"/>
</dbReference>
<dbReference type="InterPro" id="IPR014729">
    <property type="entry name" value="Rossmann-like_a/b/a_fold"/>
</dbReference>
<evidence type="ECO:0000256" key="8">
    <source>
        <dbReference type="PIRSR" id="PIRSR001589-1"/>
    </source>
</evidence>
<dbReference type="OrthoDB" id="9763290at2"/>
<dbReference type="PIRSF" id="PIRSF001589">
    <property type="entry name" value="Asn_synthetase_glu-h"/>
    <property type="match status" value="1"/>
</dbReference>
<keyword evidence="8" id="KW-0061">Asparagine biosynthesis</keyword>
<keyword evidence="4 9" id="KW-0547">Nucleotide-binding</keyword>
<evidence type="ECO:0000256" key="10">
    <source>
        <dbReference type="PIRSR" id="PIRSR001589-3"/>
    </source>
</evidence>
<accession>A0A238KCG4</accession>
<evidence type="ECO:0000256" key="9">
    <source>
        <dbReference type="PIRSR" id="PIRSR001589-2"/>
    </source>
</evidence>
<evidence type="ECO:0000256" key="7">
    <source>
        <dbReference type="ARBA" id="ARBA00048741"/>
    </source>
</evidence>
<dbReference type="EC" id="6.3.5.4" evidence="3"/>
<dbReference type="NCBIfam" id="TIGR01536">
    <property type="entry name" value="asn_synth_AEB"/>
    <property type="match status" value="1"/>
</dbReference>
<evidence type="ECO:0000313" key="13">
    <source>
        <dbReference type="Proteomes" id="UP000202485"/>
    </source>
</evidence>
<dbReference type="InterPro" id="IPR051786">
    <property type="entry name" value="ASN_synthetase/amidase"/>
</dbReference>
<feature type="binding site" evidence="9">
    <location>
        <position position="308"/>
    </location>
    <ligand>
        <name>ATP</name>
        <dbReference type="ChEBI" id="CHEBI:30616"/>
    </ligand>
</feature>
<dbReference type="Pfam" id="PF00733">
    <property type="entry name" value="Asn_synthase"/>
    <property type="match status" value="1"/>
</dbReference>
<dbReference type="PANTHER" id="PTHR43284">
    <property type="entry name" value="ASPARAGINE SYNTHETASE (GLUTAMINE-HYDROLYZING)"/>
    <property type="match status" value="1"/>
</dbReference>
<dbReference type="RefSeq" id="WP_093963240.1">
    <property type="nucleotide sequence ID" value="NZ_FXYG01000002.1"/>
</dbReference>
<dbReference type="CDD" id="cd00712">
    <property type="entry name" value="AsnB"/>
    <property type="match status" value="1"/>
</dbReference>
<dbReference type="GO" id="GO:0006529">
    <property type="term" value="P:asparagine biosynthetic process"/>
    <property type="evidence" value="ECO:0007669"/>
    <property type="project" value="UniProtKB-KW"/>
</dbReference>
<keyword evidence="12" id="KW-0436">Ligase</keyword>
<dbReference type="Proteomes" id="UP000202485">
    <property type="component" value="Unassembled WGS sequence"/>
</dbReference>
<evidence type="ECO:0000256" key="2">
    <source>
        <dbReference type="ARBA" id="ARBA00005752"/>
    </source>
</evidence>
<evidence type="ECO:0000256" key="6">
    <source>
        <dbReference type="ARBA" id="ARBA00022962"/>
    </source>
</evidence>
<keyword evidence="6 8" id="KW-0315">Glutamine amidotransferase</keyword>
<dbReference type="PANTHER" id="PTHR43284:SF1">
    <property type="entry name" value="ASPARAGINE SYNTHETASE"/>
    <property type="match status" value="1"/>
</dbReference>
<sequence>MCGIAGFLTFQPMGSDSGRATLRAMCDAIQHRGPDADGLFVDPDAGVALGHRRLSIVDLSETGAQPMTSPSGRFTIVYNGEIYGFLALRQTLLDKGVMFRGTSDTEVLLAAMDLWGIRKTLEQAHGMFAFAVLDRKLNRVVFARDRLGKKPLYLGLKSGQLLFGSELKALRANPAFGSPEADRRAQAQYARYGYVPAPLSIYREVMKLPAGSMVEVRLDQPPATAQDLVDAIRTFWDLRDCAKRGLAAPIHDEERALARIEEELQRAVQERMVADVSVGSFLSGGIDSTLITAMMQEQTNGKVTSFTVRFEEEGLNEADHAAAIAAHLGTDHHEVTATPPMAFELLDDLPHVYDEPFADPSGVPTLLVSKLARDQLTVVLSGDGGDESFGGYERYARMMAMERLGRKLPRPAASILAASPDALRAAVAPILRKFVSGTMRDQITADRISKVASVIAQPDFRSRYNTLFSLWDPAAALKDVNDGGVYQTLGLPNGLDEVDTMLLLDSCLYLPEGILVKVDRASMAVGLEARAPLLDDRVVAAAWQAPRSLRFDGKQGKVALRRLVDKRVPKALYDRPKQGFGIPVNDWLRGPLKPVANEVFSTGQGVEDVFDTATLARRWREHLSGRRNWGPHLWTVLMYHFWQKKWLA</sequence>
<organism evidence="12 13">
    <name type="scientific">Ruegeria arenilitoris</name>
    <dbReference type="NCBI Taxonomy" id="1173585"/>
    <lineage>
        <taxon>Bacteria</taxon>
        <taxon>Pseudomonadati</taxon>
        <taxon>Pseudomonadota</taxon>
        <taxon>Alphaproteobacteria</taxon>
        <taxon>Rhodobacterales</taxon>
        <taxon>Roseobacteraceae</taxon>
        <taxon>Ruegeria</taxon>
    </lineage>
</organism>
<dbReference type="Pfam" id="PF13522">
    <property type="entry name" value="GATase_6"/>
    <property type="match status" value="1"/>
</dbReference>
<proteinExistence type="inferred from homology"/>
<feature type="active site" description="For GATase activity" evidence="8">
    <location>
        <position position="2"/>
    </location>
</feature>
<dbReference type="InterPro" id="IPR001962">
    <property type="entry name" value="Asn_synthase"/>
</dbReference>
<evidence type="ECO:0000259" key="11">
    <source>
        <dbReference type="PROSITE" id="PS51278"/>
    </source>
</evidence>
<dbReference type="InterPro" id="IPR006426">
    <property type="entry name" value="Asn_synth_AEB"/>
</dbReference>
<dbReference type="InterPro" id="IPR017932">
    <property type="entry name" value="GATase_2_dom"/>
</dbReference>
<dbReference type="PROSITE" id="PS51278">
    <property type="entry name" value="GATASE_TYPE_2"/>
    <property type="match status" value="1"/>
</dbReference>
<dbReference type="InterPro" id="IPR033738">
    <property type="entry name" value="AsnB_N"/>
</dbReference>
<feature type="binding site" evidence="9">
    <location>
        <position position="104"/>
    </location>
    <ligand>
        <name>L-glutamine</name>
        <dbReference type="ChEBI" id="CHEBI:58359"/>
    </ligand>
</feature>
<dbReference type="Gene3D" id="3.60.20.10">
    <property type="entry name" value="Glutamine Phosphoribosylpyrophosphate, subunit 1, domain 1"/>
    <property type="match status" value="1"/>
</dbReference>
<comment type="catalytic activity">
    <reaction evidence="7">
        <text>L-aspartate + L-glutamine + ATP + H2O = L-asparagine + L-glutamate + AMP + diphosphate + H(+)</text>
        <dbReference type="Rhea" id="RHEA:12228"/>
        <dbReference type="ChEBI" id="CHEBI:15377"/>
        <dbReference type="ChEBI" id="CHEBI:15378"/>
        <dbReference type="ChEBI" id="CHEBI:29985"/>
        <dbReference type="ChEBI" id="CHEBI:29991"/>
        <dbReference type="ChEBI" id="CHEBI:30616"/>
        <dbReference type="ChEBI" id="CHEBI:33019"/>
        <dbReference type="ChEBI" id="CHEBI:58048"/>
        <dbReference type="ChEBI" id="CHEBI:58359"/>
        <dbReference type="ChEBI" id="CHEBI:456215"/>
        <dbReference type="EC" id="6.3.5.4"/>
    </reaction>
</comment>
<keyword evidence="5 9" id="KW-0067">ATP-binding</keyword>
<dbReference type="GO" id="GO:0004066">
    <property type="term" value="F:asparagine synthase (glutamine-hydrolyzing) activity"/>
    <property type="evidence" value="ECO:0007669"/>
    <property type="project" value="UniProtKB-EC"/>
</dbReference>
<evidence type="ECO:0000256" key="5">
    <source>
        <dbReference type="ARBA" id="ARBA00022840"/>
    </source>
</evidence>